<dbReference type="InterPro" id="IPR002919">
    <property type="entry name" value="TIL_dom"/>
</dbReference>
<dbReference type="Gene3D" id="2.10.25.10">
    <property type="entry name" value="Laminin"/>
    <property type="match status" value="4"/>
</dbReference>
<dbReference type="CDD" id="cd19941">
    <property type="entry name" value="TIL"/>
    <property type="match status" value="3"/>
</dbReference>
<feature type="disulfide bond" evidence="7">
    <location>
        <begin position="1963"/>
        <end position="2015"/>
    </location>
</feature>
<sequence>MTLLAAQIIKTGDWTKKNLALVDKECILKDQLEAAKAIPVEKGMAMANNWLPWLCLSAIVAAWHSGVSPVHNGQVCSTWGNFHFKTFDGDIFQLHSTCNYILTSSCHSSYNDFNIEIRRQETGGSSTIKYIILKLQGSVVELSKGSVIIDGKLAILPFSQGGVLIEKTPTYIKIKAKLGLVAFWNEEDSFLVELDQKFKNQTCGLCGDFNGVPLYNEFYSHGVKMSLRDFADFWKMNGPTETCSDYTVVPTKSCNNMKPVCEHILMGPAFDSCRHLLDIESFTSACVADLCHCGNSEDEKADPLCLCNTVSEFSRQCVHAGGKPQGWRTKELCWKSCPYQMEYKECGSPCADTCSNPEASHTCDSHCIDGCFCPAGMVLDDLSGMGCVPLSECSCSYNSKIYQPGESYSSNCKQCVCASGQWKCSEENCPGTCSVEGGAHMKTFDGKFYTFHGDCSYVLAKDCGGGHFVIQGELAQCGLTESETCLKSVTLGLSGGANVITIQPNGNVFVNGIYSQLPFSAAGISAVRASSFYLLVQTSVGALLKVQLQPVMQLYITVTSDYQANTCGLCGNFNNNQADDFLKLSGVIDATAPGFVNSWKTHAGCADIKSSFENPCSLSLDNENYAQHWCSMLTDPRGVFASCHSEISPDSYKENCMYDSCNCEKSEDCMCAAVSSYVHACAAAGIEISEWRKVICGKYASSCPSGMVYSYNITSSSRTCRCISSTDYSCHVFPPIDGCICAEGTYLDDSGNCVPSEACPCYDEGSTIPSGQVINKEGVLCTCKEGRLSCIGEFITKLSCAPPMEFFNCSAHGPAAKGTECEKSCSTLDMACVSTGCVSGCMCPSGMVSDGKGGCIEPDACSCVHNGISYQPGETTKVDCNTCTCQDRKWQCTTNQCDGTCYVYGAGHYMTFDQKSYTFDGSCEYILTQDYCGSAQNNGTFRVITENVPCGTTGTTCSKTIRIFLKSAELILTDGSYQLLSSGDEETVPFQYSTMGIYLIIEANNGLILMWDKKTTLFIKLSPKYKGQVCGLCGNYDDSANNDFTTRSNAVVVNPLVFANSWKDLPSCPNALSISNPCTTNPYRQSWAQKQCSIIQSDVFSACHSTVDPGPYYEACVFDSCACDTGGDCECFCTAVAAYAESCNQAGVCVRWRTPNICPLFCDYYNPPGECEWHYMPCGACIKTCRNPSSNCSTQIPPLEGCYPNCPPAEPYFDEATMRCVSKEQCGCYSEEGRHYNSGDKVPTTVNCHTCMCNSTTIQCQYDAEACNCTYNGNTYPTGNTIYNTTDGHGNCITAVCGTNGTIDKRSYPCPTPAMTTLPPTSTATTTTPTTTTTTTTQPPTTTTCPGGHDAVCSIVYNETDNDGYCYTGYCNESCHVVPGHYKCNIKACVDVHPPRQDGEIWKASNCSIATCNNGSVTYNNTYCPALEPVVCANNFPAIEVKDADQCCSHYECQCICYGWGDPHYVTFDGTYYGFQGNCSYWLVKEILPTYNFSVMIDNYYCGAADGLSCPQSITVFYNSYKIFITQKDFNGIFTNLITVNNRPVSPAYQNGDFRVITTGINTVLVIPEIQAKITFSGLMFSIYLPYEIFAGNTEGQCVLILTINYIFSSVFKRCHGIIDYNPFVVACEFDVCHTHLTHIGCNSLQTYADACAEAGVCIDWRSATGGLCEYTCPSPKVYQACGPLVEPTCDSWYNQKFIYTRNEFSAMTNVTMEGCYCPNGTFLLSSGSNECVPTCEICRLANGKWTKANATWIEDCEECICEEDTLQVSCHHVSCPTQPPLSCDQEGQVKVNDTVGCCQTEKCECDLRQCSGSVPCCPAGYTMNTTMGVCCAKHFCVPKSDVCVFNNQEYQVGDVVPMTPCNKCSCSDQTDASSHLHKVECQPIPCDTNCPLFITIEAKTTCPPYNIDNCVPGTETIGPDGCCPVCIPKDHSCNVSTTAVHVESQGCQSKELVNITSCSGACGTLTVYSTKIKSLQHTCTCCQEVATSQRQIQLSCPDNTEITYTYTHIDACSCLKTECSAPGNSATTTPSSSKSHRRRR</sequence>
<evidence type="ECO:0000256" key="7">
    <source>
        <dbReference type="PROSITE-ProRule" id="PRU00039"/>
    </source>
</evidence>
<evidence type="ECO:0000256" key="5">
    <source>
        <dbReference type="ARBA" id="ARBA00023157"/>
    </source>
</evidence>
<keyword evidence="14" id="KW-1185">Reference proteome</keyword>
<dbReference type="InterPro" id="IPR001007">
    <property type="entry name" value="VWF_dom"/>
</dbReference>
<feature type="compositionally biased region" description="Polar residues" evidence="9">
    <location>
        <begin position="2023"/>
        <end position="2034"/>
    </location>
</feature>
<evidence type="ECO:0000256" key="1">
    <source>
        <dbReference type="ARBA" id="ARBA00004613"/>
    </source>
</evidence>
<comment type="subcellular location">
    <subcellularLocation>
        <location evidence="1">Secreted</location>
    </subcellularLocation>
</comment>
<gene>
    <name evidence="15" type="primary">LOC103372586</name>
</gene>
<dbReference type="InterPro" id="IPR050780">
    <property type="entry name" value="Mucin_vWF_Thrombospondin_sf"/>
</dbReference>
<feature type="domain" description="SRCR" evidence="12">
    <location>
        <begin position="1723"/>
        <end position="1833"/>
    </location>
</feature>
<keyword evidence="4" id="KW-0677">Repeat</keyword>
<name>A0A9Y4U0U3_9TELE</name>
<evidence type="ECO:0000259" key="13">
    <source>
        <dbReference type="PROSITE" id="PS51233"/>
    </source>
</evidence>
<dbReference type="Pfam" id="PF25962">
    <property type="entry name" value="TIL_OTOGL_Mucin"/>
    <property type="match status" value="1"/>
</dbReference>
<protein>
    <submittedName>
        <fullName evidence="15">Mucin-5AC-like</fullName>
    </submittedName>
</protein>
<evidence type="ECO:0000256" key="3">
    <source>
        <dbReference type="ARBA" id="ARBA00022729"/>
    </source>
</evidence>
<proteinExistence type="predicted"/>
<feature type="domain" description="VWFD" evidence="13">
    <location>
        <begin position="1455"/>
        <end position="1643"/>
    </location>
</feature>
<dbReference type="PROSITE" id="PS50287">
    <property type="entry name" value="SRCR_2"/>
    <property type="match status" value="1"/>
</dbReference>
<comment type="caution">
    <text evidence="8">Lacks conserved residue(s) required for the propagation of feature annotation.</text>
</comment>
<feature type="domain" description="VWFD" evidence="13">
    <location>
        <begin position="431"/>
        <end position="606"/>
    </location>
</feature>
<feature type="disulfide bond" evidence="7">
    <location>
        <begin position="1959"/>
        <end position="2013"/>
    </location>
</feature>
<keyword evidence="6" id="KW-0325">Glycoprotein</keyword>
<dbReference type="SUPFAM" id="SSF57603">
    <property type="entry name" value="FnI-like domain"/>
    <property type="match status" value="1"/>
</dbReference>
<evidence type="ECO:0000256" key="4">
    <source>
        <dbReference type="ARBA" id="ARBA00022737"/>
    </source>
</evidence>
<dbReference type="InterPro" id="IPR036084">
    <property type="entry name" value="Ser_inhib-like_sf"/>
</dbReference>
<dbReference type="GeneID" id="103372586"/>
<dbReference type="SMART" id="SM00832">
    <property type="entry name" value="C8"/>
    <property type="match status" value="4"/>
</dbReference>
<keyword evidence="5 8" id="KW-1015">Disulfide bond</keyword>
<feature type="disulfide bond" evidence="7">
    <location>
        <begin position="1948"/>
        <end position="1997"/>
    </location>
</feature>
<evidence type="ECO:0000313" key="15">
    <source>
        <dbReference type="RefSeq" id="XP_008300489.1"/>
    </source>
</evidence>
<dbReference type="InterPro" id="IPR014853">
    <property type="entry name" value="VWF/SSPO/ZAN-like_Cys-rich_dom"/>
</dbReference>
<dbReference type="SMART" id="SM00216">
    <property type="entry name" value="VWD"/>
    <property type="match status" value="4"/>
</dbReference>
<dbReference type="InterPro" id="IPR001846">
    <property type="entry name" value="VWF_type-D"/>
</dbReference>
<reference evidence="15" key="1">
    <citation type="submission" date="2025-08" db="UniProtKB">
        <authorList>
            <consortium name="RefSeq"/>
        </authorList>
    </citation>
    <scope>IDENTIFICATION</scope>
</reference>
<dbReference type="SUPFAM" id="SSF57567">
    <property type="entry name" value="Serine protease inhibitors"/>
    <property type="match status" value="4"/>
</dbReference>
<feature type="disulfide bond" evidence="8">
    <location>
        <begin position="1771"/>
        <end position="1832"/>
    </location>
</feature>
<evidence type="ECO:0000259" key="10">
    <source>
        <dbReference type="PROSITE" id="PS01225"/>
    </source>
</evidence>
<dbReference type="Pfam" id="PF23244">
    <property type="entry name" value="VWF"/>
    <property type="match status" value="1"/>
</dbReference>
<feature type="domain" description="VWFD" evidence="13">
    <location>
        <begin position="899"/>
        <end position="1069"/>
    </location>
</feature>
<dbReference type="PANTHER" id="PTHR11339">
    <property type="entry name" value="EXTRACELLULAR MATRIX GLYCOPROTEIN RELATED"/>
    <property type="match status" value="1"/>
</dbReference>
<dbReference type="PROSITE" id="PS51233">
    <property type="entry name" value="VWFD"/>
    <property type="match status" value="4"/>
</dbReference>
<evidence type="ECO:0000313" key="14">
    <source>
        <dbReference type="Proteomes" id="UP000694891"/>
    </source>
</evidence>
<keyword evidence="3" id="KW-0732">Signal</keyword>
<dbReference type="PROSITE" id="PS50184">
    <property type="entry name" value="VWFC_2"/>
    <property type="match status" value="1"/>
</dbReference>
<feature type="domain" description="VWFC" evidence="11">
    <location>
        <begin position="1842"/>
        <end position="1928"/>
    </location>
</feature>
<organism evidence="14 15">
    <name type="scientific">Stegastes partitus</name>
    <name type="common">bicolor damselfish</name>
    <dbReference type="NCBI Taxonomy" id="144197"/>
    <lineage>
        <taxon>Eukaryota</taxon>
        <taxon>Metazoa</taxon>
        <taxon>Chordata</taxon>
        <taxon>Craniata</taxon>
        <taxon>Vertebrata</taxon>
        <taxon>Euteleostomi</taxon>
        <taxon>Actinopterygii</taxon>
        <taxon>Neopterygii</taxon>
        <taxon>Teleostei</taxon>
        <taxon>Neoteleostei</taxon>
        <taxon>Acanthomorphata</taxon>
        <taxon>Ovalentaria</taxon>
        <taxon>Pomacentridae</taxon>
        <taxon>Stegastes</taxon>
    </lineage>
</organism>
<dbReference type="SMART" id="SM00214">
    <property type="entry name" value="VWC"/>
    <property type="match status" value="5"/>
</dbReference>
<dbReference type="InterPro" id="IPR001190">
    <property type="entry name" value="SRCR"/>
</dbReference>
<feature type="region of interest" description="Disordered" evidence="9">
    <location>
        <begin position="1321"/>
        <end position="1340"/>
    </location>
</feature>
<dbReference type="PANTHER" id="PTHR11339:SF408">
    <property type="entry name" value="MUCIN-5B"/>
    <property type="match status" value="1"/>
</dbReference>
<feature type="region of interest" description="Disordered" evidence="9">
    <location>
        <begin position="2021"/>
        <end position="2041"/>
    </location>
</feature>
<evidence type="ECO:0000256" key="8">
    <source>
        <dbReference type="PROSITE-ProRule" id="PRU00196"/>
    </source>
</evidence>
<dbReference type="Proteomes" id="UP000694891">
    <property type="component" value="Unplaced"/>
</dbReference>
<evidence type="ECO:0000259" key="12">
    <source>
        <dbReference type="PROSITE" id="PS50287"/>
    </source>
</evidence>
<dbReference type="PROSITE" id="PS01185">
    <property type="entry name" value="CTCK_1"/>
    <property type="match status" value="1"/>
</dbReference>
<evidence type="ECO:0000259" key="11">
    <source>
        <dbReference type="PROSITE" id="PS50184"/>
    </source>
</evidence>
<keyword evidence="2" id="KW-0964">Secreted</keyword>
<dbReference type="SMART" id="SM00041">
    <property type="entry name" value="CT"/>
    <property type="match status" value="1"/>
</dbReference>
<dbReference type="FunFam" id="2.10.25.10:FF:000153">
    <property type="entry name" value="MUC5B isoform 1"/>
    <property type="match status" value="1"/>
</dbReference>
<feature type="domain" description="VWFD" evidence="13">
    <location>
        <begin position="74"/>
        <end position="244"/>
    </location>
</feature>
<evidence type="ECO:0000256" key="6">
    <source>
        <dbReference type="ARBA" id="ARBA00023180"/>
    </source>
</evidence>
<dbReference type="RefSeq" id="XP_008300489.1">
    <property type="nucleotide sequence ID" value="XM_008302267.1"/>
</dbReference>
<dbReference type="SMART" id="SM00215">
    <property type="entry name" value="VWC_out"/>
    <property type="match status" value="3"/>
</dbReference>
<dbReference type="Pfam" id="PF08742">
    <property type="entry name" value="C8"/>
    <property type="match status" value="4"/>
</dbReference>
<dbReference type="PROSITE" id="PS01225">
    <property type="entry name" value="CTCK_2"/>
    <property type="match status" value="1"/>
</dbReference>
<dbReference type="InterPro" id="IPR006207">
    <property type="entry name" value="Cys_knot_C"/>
</dbReference>
<dbReference type="GO" id="GO:0005576">
    <property type="term" value="C:extracellular region"/>
    <property type="evidence" value="ECO:0007669"/>
    <property type="project" value="UniProtKB-SubCell"/>
</dbReference>
<evidence type="ECO:0000256" key="9">
    <source>
        <dbReference type="SAM" id="MobiDB-lite"/>
    </source>
</evidence>
<evidence type="ECO:0000256" key="2">
    <source>
        <dbReference type="ARBA" id="ARBA00022525"/>
    </source>
</evidence>
<dbReference type="InterPro" id="IPR058753">
    <property type="entry name" value="TIL_OTOGL_Mucin"/>
</dbReference>
<dbReference type="Pfam" id="PF00094">
    <property type="entry name" value="VWD"/>
    <property type="match status" value="4"/>
</dbReference>
<dbReference type="Pfam" id="PF01826">
    <property type="entry name" value="TIL"/>
    <property type="match status" value="1"/>
</dbReference>
<accession>A0A9Y4U0U3</accession>
<feature type="domain" description="CTCK" evidence="10">
    <location>
        <begin position="1927"/>
        <end position="2021"/>
    </location>
</feature>
<dbReference type="GO" id="GO:0016020">
    <property type="term" value="C:membrane"/>
    <property type="evidence" value="ECO:0007669"/>
    <property type="project" value="InterPro"/>
</dbReference>
<dbReference type="FunFam" id="2.10.25.10:FF:000674">
    <property type="entry name" value="Mucin-2"/>
    <property type="match status" value="1"/>
</dbReference>